<dbReference type="EMBL" id="BAABLM010000004">
    <property type="protein sequence ID" value="GAA4678018.1"/>
    <property type="molecule type" value="Genomic_DNA"/>
</dbReference>
<evidence type="ECO:0000313" key="4">
    <source>
        <dbReference type="Proteomes" id="UP001501295"/>
    </source>
</evidence>
<dbReference type="Proteomes" id="UP001501295">
    <property type="component" value="Unassembled WGS sequence"/>
</dbReference>
<feature type="transmembrane region" description="Helical" evidence="2">
    <location>
        <begin position="39"/>
        <end position="62"/>
    </location>
</feature>
<feature type="region of interest" description="Disordered" evidence="1">
    <location>
        <begin position="1"/>
        <end position="21"/>
    </location>
</feature>
<accession>A0ABP8W1R5</accession>
<feature type="transmembrane region" description="Helical" evidence="2">
    <location>
        <begin position="213"/>
        <end position="236"/>
    </location>
</feature>
<keyword evidence="2" id="KW-1133">Transmembrane helix</keyword>
<feature type="transmembrane region" description="Helical" evidence="2">
    <location>
        <begin position="256"/>
        <end position="275"/>
    </location>
</feature>
<keyword evidence="4" id="KW-1185">Reference proteome</keyword>
<gene>
    <name evidence="3" type="ORF">GCM10025780_23640</name>
</gene>
<evidence type="ECO:0000256" key="1">
    <source>
        <dbReference type="SAM" id="MobiDB-lite"/>
    </source>
</evidence>
<feature type="transmembrane region" description="Helical" evidence="2">
    <location>
        <begin position="83"/>
        <end position="107"/>
    </location>
</feature>
<evidence type="ECO:0008006" key="5">
    <source>
        <dbReference type="Google" id="ProtNLM"/>
    </source>
</evidence>
<organism evidence="3 4">
    <name type="scientific">Frondihabitans cladoniiphilus</name>
    <dbReference type="NCBI Taxonomy" id="715785"/>
    <lineage>
        <taxon>Bacteria</taxon>
        <taxon>Bacillati</taxon>
        <taxon>Actinomycetota</taxon>
        <taxon>Actinomycetes</taxon>
        <taxon>Micrococcales</taxon>
        <taxon>Microbacteriaceae</taxon>
        <taxon>Frondihabitans</taxon>
    </lineage>
</organism>
<feature type="transmembrane region" description="Helical" evidence="2">
    <location>
        <begin position="182"/>
        <end position="201"/>
    </location>
</feature>
<dbReference type="RefSeq" id="WP_345376085.1">
    <property type="nucleotide sequence ID" value="NZ_BAABLM010000004.1"/>
</dbReference>
<feature type="transmembrane region" description="Helical" evidence="2">
    <location>
        <begin position="372"/>
        <end position="392"/>
    </location>
</feature>
<feature type="transmembrane region" description="Helical" evidence="2">
    <location>
        <begin position="344"/>
        <end position="365"/>
    </location>
</feature>
<feature type="transmembrane region" description="Helical" evidence="2">
    <location>
        <begin position="320"/>
        <end position="338"/>
    </location>
</feature>
<reference evidence="4" key="1">
    <citation type="journal article" date="2019" name="Int. J. Syst. Evol. Microbiol.">
        <title>The Global Catalogue of Microorganisms (GCM) 10K type strain sequencing project: providing services to taxonomists for standard genome sequencing and annotation.</title>
        <authorList>
            <consortium name="The Broad Institute Genomics Platform"/>
            <consortium name="The Broad Institute Genome Sequencing Center for Infectious Disease"/>
            <person name="Wu L."/>
            <person name="Ma J."/>
        </authorList>
    </citation>
    <scope>NUCLEOTIDE SEQUENCE [LARGE SCALE GENOMIC DNA]</scope>
    <source>
        <strain evidence="4">JCM 18956</strain>
    </source>
</reference>
<keyword evidence="2" id="KW-0472">Membrane</keyword>
<sequence>MQLHRTVSPRSSAGSDTLLAPPAGHSRIRSVALELGGGAAALVLGLAALAHVVLSARSVVFFTNGDSVLMPLIERSLREGQPFDWALSSVLFFVPEIPVYAAVSLFFPDPHAAMLVNALVIVVALYALLRGLVAVVARHAGRLTRILVALVPVAILLGGTLLEHDPGRDGLELVSLFLTTSYYYGTTLAMVASFALVIASVAGRSARSRRAALVGLGIVTALAVLSNPLILLWAVAPSILTLALLLRRRSFPLRAALVPTAVLVAATLVGYLLRVPFRAHIARSMGAYFHLGAWHRSAQTFIDEFFGTAAGWQGSIEMTLLAVALAGTFALAIVALVRRWPTRIALGLVIPAVSILVTVAGSVVLGETATRYLMPLFFAPACSAVVLLVHALERFPERSGVALPRDGASAPMGRRILAVALIAGAVIGVASVRVTTTAPSTQAYAPATCLSNWIGGRDLTGAGEFWTIRALQAYGDSSVKLLQIGSGYGAHVWLENAADDRGQDISYLVTDDRSVYGTSPLQKLGAPAQTITCGQYTILDYQGTPGELRLSQHVAATAAAVIARDGLVSSRKPLPN</sequence>
<feature type="transmembrane region" description="Helical" evidence="2">
    <location>
        <begin position="412"/>
        <end position="432"/>
    </location>
</feature>
<feature type="transmembrane region" description="Helical" evidence="2">
    <location>
        <begin position="143"/>
        <end position="162"/>
    </location>
</feature>
<evidence type="ECO:0000256" key="2">
    <source>
        <dbReference type="SAM" id="Phobius"/>
    </source>
</evidence>
<proteinExistence type="predicted"/>
<comment type="caution">
    <text evidence="3">The sequence shown here is derived from an EMBL/GenBank/DDBJ whole genome shotgun (WGS) entry which is preliminary data.</text>
</comment>
<keyword evidence="2" id="KW-0812">Transmembrane</keyword>
<feature type="transmembrane region" description="Helical" evidence="2">
    <location>
        <begin position="113"/>
        <end position="136"/>
    </location>
</feature>
<protein>
    <recommendedName>
        <fullName evidence="5">Dolichyl-phosphate-mannose-protein mannosyltransferase</fullName>
    </recommendedName>
</protein>
<evidence type="ECO:0000313" key="3">
    <source>
        <dbReference type="EMBL" id="GAA4678018.1"/>
    </source>
</evidence>
<name>A0ABP8W1R5_9MICO</name>